<evidence type="ECO:0000313" key="9">
    <source>
        <dbReference type="EMBL" id="ANN74292.1"/>
    </source>
</evidence>
<dbReference type="GO" id="GO:0030170">
    <property type="term" value="F:pyridoxal phosphate binding"/>
    <property type="evidence" value="ECO:0007669"/>
    <property type="project" value="InterPro"/>
</dbReference>
<dbReference type="GO" id="GO:0008483">
    <property type="term" value="F:transaminase activity"/>
    <property type="evidence" value="ECO:0007669"/>
    <property type="project" value="UniProtKB-KW"/>
</dbReference>
<keyword evidence="6" id="KW-0663">Pyridoxal phosphate</keyword>
<accession>A0A193FPN9</accession>
<gene>
    <name evidence="8" type="ORF">BAU06_25080</name>
    <name evidence="9" type="ORF">BAU08_25660</name>
</gene>
<dbReference type="InterPro" id="IPR015421">
    <property type="entry name" value="PyrdxlP-dep_Trfase_major"/>
</dbReference>
<evidence type="ECO:0000313" key="8">
    <source>
        <dbReference type="EMBL" id="ANN69141.1"/>
    </source>
</evidence>
<dbReference type="STRING" id="463025.BAU08_25660"/>
<dbReference type="InterPro" id="IPR050859">
    <property type="entry name" value="Class-I_PLP-dep_aminotransf"/>
</dbReference>
<keyword evidence="4 9" id="KW-0032">Aminotransferase</keyword>
<dbReference type="PANTHER" id="PTHR42790:SF19">
    <property type="entry name" value="KYNURENINE_ALPHA-AMINOADIPATE AMINOTRANSFERASE, MITOCHONDRIAL"/>
    <property type="match status" value="1"/>
</dbReference>
<dbReference type="CDD" id="cd00609">
    <property type="entry name" value="AAT_like"/>
    <property type="match status" value="1"/>
</dbReference>
<reference evidence="10 11" key="1">
    <citation type="submission" date="2016-06" db="EMBL/GenBank/DDBJ databases">
        <title>Complete genome sequences of Bordetella bronchialis and Bordetella flabilis.</title>
        <authorList>
            <person name="LiPuma J.J."/>
            <person name="Spilker T."/>
        </authorList>
    </citation>
    <scope>NUCLEOTIDE SEQUENCE [LARGE SCALE GENOMIC DNA]</scope>
    <source>
        <strain evidence="9 11">AU17976</strain>
        <strain evidence="8 10">AU3182</strain>
    </source>
</reference>
<dbReference type="EMBL" id="CP016170">
    <property type="protein sequence ID" value="ANN69141.1"/>
    <property type="molecule type" value="Genomic_DNA"/>
</dbReference>
<evidence type="ECO:0000313" key="10">
    <source>
        <dbReference type="Proteomes" id="UP000091897"/>
    </source>
</evidence>
<comment type="cofactor">
    <cofactor evidence="1">
        <name>pyridoxal 5'-phosphate</name>
        <dbReference type="ChEBI" id="CHEBI:597326"/>
    </cofactor>
</comment>
<dbReference type="InterPro" id="IPR015422">
    <property type="entry name" value="PyrdxlP-dep_Trfase_small"/>
</dbReference>
<comment type="subunit">
    <text evidence="3">Homodimer.</text>
</comment>
<dbReference type="AlphaFoldDB" id="A0A193FPN9"/>
<proteinExistence type="inferred from homology"/>
<dbReference type="PANTHER" id="PTHR42790">
    <property type="entry name" value="AMINOTRANSFERASE"/>
    <property type="match status" value="1"/>
</dbReference>
<evidence type="ECO:0000256" key="2">
    <source>
        <dbReference type="ARBA" id="ARBA00007441"/>
    </source>
</evidence>
<dbReference type="Proteomes" id="UP000091897">
    <property type="component" value="Chromosome"/>
</dbReference>
<name>A0A193FPN9_9BORD</name>
<evidence type="ECO:0000256" key="4">
    <source>
        <dbReference type="ARBA" id="ARBA00022576"/>
    </source>
</evidence>
<dbReference type="Gene3D" id="3.40.640.10">
    <property type="entry name" value="Type I PLP-dependent aspartate aminotransferase-like (Major domain)"/>
    <property type="match status" value="1"/>
</dbReference>
<dbReference type="RefSeq" id="WP_066357115.1">
    <property type="nucleotide sequence ID" value="NZ_CBCSFJ010000048.1"/>
</dbReference>
<evidence type="ECO:0000259" key="7">
    <source>
        <dbReference type="Pfam" id="PF00155"/>
    </source>
</evidence>
<comment type="similarity">
    <text evidence="2">Belongs to the class-I pyridoxal-phosphate-dependent aminotransferase family.</text>
</comment>
<sequence length="401" mass="43775">MDKPFEPDCSFSERALQLTSSAIREILKVTERPDVISFAGGLPAPSGFPVEVVRAAFDKVLVSNGKVALQYGPTEGYSPLRAWVAEDLNRNGAHVTPEQILIVSGSQQALDLLGKVLIDKDSKVMVETPSYLGALQSFSLYQPRYESVASDEGGLIPEALTPANTQGARFLYALPNFQNPTGRTLSRERREALVQQAARLALPLVEDDPYGELRYAGEPQPSLLSLGGEVGANVIRMGSFSKVLAPGLRLGYIAASRKLIDKMVQAKQATDLHTSTLTQMAVYEIVKDGFLAQHLPTVRELYRKQCGYMLDALQREFPAAASWTRPEGGMFIWVTLPEGIDTAELLQAAIEEKVAFVPGQPFYANAPAPRNTLRLSFVTVPEEKIRSGMATLGRLIKARLG</sequence>
<dbReference type="InterPro" id="IPR004839">
    <property type="entry name" value="Aminotransferase_I/II_large"/>
</dbReference>
<evidence type="ECO:0000256" key="1">
    <source>
        <dbReference type="ARBA" id="ARBA00001933"/>
    </source>
</evidence>
<evidence type="ECO:0000313" key="11">
    <source>
        <dbReference type="Proteomes" id="UP000092213"/>
    </source>
</evidence>
<dbReference type="InterPro" id="IPR015424">
    <property type="entry name" value="PyrdxlP-dep_Trfase"/>
</dbReference>
<dbReference type="OrthoDB" id="9804020at2"/>
<dbReference type="Pfam" id="PF00155">
    <property type="entry name" value="Aminotran_1_2"/>
    <property type="match status" value="1"/>
</dbReference>
<evidence type="ECO:0000256" key="5">
    <source>
        <dbReference type="ARBA" id="ARBA00022679"/>
    </source>
</evidence>
<evidence type="ECO:0000256" key="6">
    <source>
        <dbReference type="ARBA" id="ARBA00022898"/>
    </source>
</evidence>
<dbReference type="KEGG" id="bbro:BAU06_25080"/>
<dbReference type="SUPFAM" id="SSF53383">
    <property type="entry name" value="PLP-dependent transferases"/>
    <property type="match status" value="1"/>
</dbReference>
<dbReference type="Proteomes" id="UP000092213">
    <property type="component" value="Chromosome"/>
</dbReference>
<dbReference type="Gene3D" id="3.90.1150.10">
    <property type="entry name" value="Aspartate Aminotransferase, domain 1"/>
    <property type="match status" value="1"/>
</dbReference>
<keyword evidence="10" id="KW-1185">Reference proteome</keyword>
<dbReference type="EMBL" id="CP016171">
    <property type="protein sequence ID" value="ANN74292.1"/>
    <property type="molecule type" value="Genomic_DNA"/>
</dbReference>
<protein>
    <submittedName>
        <fullName evidence="9">2-aminoadipate aminotransferase</fullName>
    </submittedName>
</protein>
<dbReference type="FunFam" id="3.40.640.10:FF:000053">
    <property type="entry name" value="Aminotransferase, class I"/>
    <property type="match status" value="1"/>
</dbReference>
<keyword evidence="5 9" id="KW-0808">Transferase</keyword>
<organism evidence="9 11">
    <name type="scientific">Bordetella bronchialis</name>
    <dbReference type="NCBI Taxonomy" id="463025"/>
    <lineage>
        <taxon>Bacteria</taxon>
        <taxon>Pseudomonadati</taxon>
        <taxon>Pseudomonadota</taxon>
        <taxon>Betaproteobacteria</taxon>
        <taxon>Burkholderiales</taxon>
        <taxon>Alcaligenaceae</taxon>
        <taxon>Bordetella</taxon>
    </lineage>
</organism>
<evidence type="ECO:0000256" key="3">
    <source>
        <dbReference type="ARBA" id="ARBA00011738"/>
    </source>
</evidence>
<feature type="domain" description="Aminotransferase class I/classII large" evidence="7">
    <location>
        <begin position="46"/>
        <end position="388"/>
    </location>
</feature>
<dbReference type="GO" id="GO:1901605">
    <property type="term" value="P:alpha-amino acid metabolic process"/>
    <property type="evidence" value="ECO:0007669"/>
    <property type="project" value="TreeGrafter"/>
</dbReference>